<dbReference type="RefSeq" id="XP_033661249.1">
    <property type="nucleotide sequence ID" value="XM_033814356.1"/>
</dbReference>
<feature type="compositionally biased region" description="Acidic residues" evidence="1">
    <location>
        <begin position="121"/>
        <end position="132"/>
    </location>
</feature>
<name>A0A6A6C2F4_ZASCE</name>
<evidence type="ECO:0000313" key="2">
    <source>
        <dbReference type="EMBL" id="KAF2160360.1"/>
    </source>
</evidence>
<organism evidence="2 3">
    <name type="scientific">Zasmidium cellare ATCC 36951</name>
    <dbReference type="NCBI Taxonomy" id="1080233"/>
    <lineage>
        <taxon>Eukaryota</taxon>
        <taxon>Fungi</taxon>
        <taxon>Dikarya</taxon>
        <taxon>Ascomycota</taxon>
        <taxon>Pezizomycotina</taxon>
        <taxon>Dothideomycetes</taxon>
        <taxon>Dothideomycetidae</taxon>
        <taxon>Mycosphaerellales</taxon>
        <taxon>Mycosphaerellaceae</taxon>
        <taxon>Zasmidium</taxon>
    </lineage>
</organism>
<proteinExistence type="predicted"/>
<evidence type="ECO:0000313" key="3">
    <source>
        <dbReference type="Proteomes" id="UP000799537"/>
    </source>
</evidence>
<reference evidence="2" key="1">
    <citation type="journal article" date="2020" name="Stud. Mycol.">
        <title>101 Dothideomycetes genomes: a test case for predicting lifestyles and emergence of pathogens.</title>
        <authorList>
            <person name="Haridas S."/>
            <person name="Albert R."/>
            <person name="Binder M."/>
            <person name="Bloem J."/>
            <person name="Labutti K."/>
            <person name="Salamov A."/>
            <person name="Andreopoulos B."/>
            <person name="Baker S."/>
            <person name="Barry K."/>
            <person name="Bills G."/>
            <person name="Bluhm B."/>
            <person name="Cannon C."/>
            <person name="Castanera R."/>
            <person name="Culley D."/>
            <person name="Daum C."/>
            <person name="Ezra D."/>
            <person name="Gonzalez J."/>
            <person name="Henrissat B."/>
            <person name="Kuo A."/>
            <person name="Liang C."/>
            <person name="Lipzen A."/>
            <person name="Lutzoni F."/>
            <person name="Magnuson J."/>
            <person name="Mondo S."/>
            <person name="Nolan M."/>
            <person name="Ohm R."/>
            <person name="Pangilinan J."/>
            <person name="Park H.-J."/>
            <person name="Ramirez L."/>
            <person name="Alfaro M."/>
            <person name="Sun H."/>
            <person name="Tritt A."/>
            <person name="Yoshinaga Y."/>
            <person name="Zwiers L.-H."/>
            <person name="Turgeon B."/>
            <person name="Goodwin S."/>
            <person name="Spatafora J."/>
            <person name="Crous P."/>
            <person name="Grigoriev I."/>
        </authorList>
    </citation>
    <scope>NUCLEOTIDE SEQUENCE</scope>
    <source>
        <strain evidence="2">ATCC 36951</strain>
    </source>
</reference>
<feature type="compositionally biased region" description="Acidic residues" evidence="1">
    <location>
        <begin position="224"/>
        <end position="236"/>
    </location>
</feature>
<dbReference type="EMBL" id="ML993627">
    <property type="protein sequence ID" value="KAF2160360.1"/>
    <property type="molecule type" value="Genomic_DNA"/>
</dbReference>
<dbReference type="OrthoDB" id="3905343at2759"/>
<dbReference type="GeneID" id="54567628"/>
<accession>A0A6A6C2F4</accession>
<dbReference type="AlphaFoldDB" id="A0A6A6C2F4"/>
<feature type="compositionally biased region" description="Basic residues" evidence="1">
    <location>
        <begin position="156"/>
        <end position="166"/>
    </location>
</feature>
<dbReference type="Proteomes" id="UP000799537">
    <property type="component" value="Unassembled WGS sequence"/>
</dbReference>
<feature type="region of interest" description="Disordered" evidence="1">
    <location>
        <begin position="121"/>
        <end position="236"/>
    </location>
</feature>
<sequence length="545" mass="60614">MSTTNNPAPTIAHILSHIDANPDKILTKDQQTSFLKSLTKTYFCPYHSSTFGHTFHNETSLRKALTSIMASSIRPGVDVRPGKTAVDELFERGSEMLDEEYVEGVRDAAHGKVLVRRLVEESEDTCSDEEHQDDWAERVWEEPSSGSDEDWEPGTKRTRGARKRRNQLQGKVQSFSSPPPAPRKRSRLLVRRRDSMEESESPLVRKRPHTGVQRCASTVHSDSGDADCDGETDDDAPCNKRVKVWRKSVHDSHRAEAMLRKLSTLWEQDKLPVAKPLVGPGHQRKISNLRIDAASPSDLSTQIAGLNELIKSTVEAYLTDFPPSVSADLVTRATPELESLYIQIFGSADWKSTAAYLQSTDCLRAVDLLRSLISAFLFDRIFTKHGDLPWLSGEAVLMCRVFRENITSLSSANDRDDAIGTAAAHSFDDARLKNEVLRPQARKLASECLLVLNGHLNMLGRPRSEFGEGLERICAQGLRIQSRLVLNTEDLAWIWHASASSFDGETMQDEGCKRNGIEIALTLFPGVEWQDGKNGGSVPAVVSLS</sequence>
<evidence type="ECO:0000256" key="1">
    <source>
        <dbReference type="SAM" id="MobiDB-lite"/>
    </source>
</evidence>
<keyword evidence="3" id="KW-1185">Reference proteome</keyword>
<protein>
    <submittedName>
        <fullName evidence="2">Uncharacterized protein</fullName>
    </submittedName>
</protein>
<gene>
    <name evidence="2" type="ORF">M409DRAFT_60057</name>
</gene>